<dbReference type="PANTHER" id="PTHR11956">
    <property type="entry name" value="ARGINYL-TRNA SYNTHETASE"/>
    <property type="match status" value="1"/>
</dbReference>
<dbReference type="Proteomes" id="UP000885690">
    <property type="component" value="Unassembled WGS sequence"/>
</dbReference>
<dbReference type="InterPro" id="IPR036695">
    <property type="entry name" value="Arg-tRNA-synth_N_sf"/>
</dbReference>
<organism evidence="17">
    <name type="scientific">Thermosulfidibacter takaii</name>
    <dbReference type="NCBI Taxonomy" id="412593"/>
    <lineage>
        <taxon>Bacteria</taxon>
        <taxon>Pseudomonadati</taxon>
        <taxon>Thermosulfidibacterota</taxon>
        <taxon>Thermosulfidibacteria</taxon>
        <taxon>Thermosulfidibacterales</taxon>
        <taxon>Thermosulfidibacteraceae</taxon>
    </lineage>
</organism>
<evidence type="ECO:0000256" key="7">
    <source>
        <dbReference type="ARBA" id="ARBA00022598"/>
    </source>
</evidence>
<keyword evidence="8 14" id="KW-0547">Nucleotide-binding</keyword>
<evidence type="ECO:0000259" key="16">
    <source>
        <dbReference type="SMART" id="SM01016"/>
    </source>
</evidence>
<keyword evidence="7 14" id="KW-0436">Ligase</keyword>
<dbReference type="Pfam" id="PF00750">
    <property type="entry name" value="tRNA-synt_1d"/>
    <property type="match status" value="2"/>
</dbReference>
<proteinExistence type="inferred from homology"/>
<keyword evidence="9 14" id="KW-0067">ATP-binding</keyword>
<protein>
    <recommendedName>
        <fullName evidence="5 13">Arginine--tRNA ligase</fullName>
        <ecNumber evidence="4 13">6.1.1.19</ecNumber>
    </recommendedName>
</protein>
<keyword evidence="6" id="KW-0963">Cytoplasm</keyword>
<dbReference type="InterPro" id="IPR001412">
    <property type="entry name" value="aa-tRNA-synth_I_CS"/>
</dbReference>
<evidence type="ECO:0000256" key="11">
    <source>
        <dbReference type="ARBA" id="ARBA00023146"/>
    </source>
</evidence>
<dbReference type="GO" id="GO:0005737">
    <property type="term" value="C:cytoplasm"/>
    <property type="evidence" value="ECO:0007669"/>
    <property type="project" value="UniProtKB-SubCell"/>
</dbReference>
<comment type="similarity">
    <text evidence="2 14">Belongs to the class-I aminoacyl-tRNA synthetase family.</text>
</comment>
<dbReference type="PRINTS" id="PR01038">
    <property type="entry name" value="TRNASYNTHARG"/>
</dbReference>
<evidence type="ECO:0000256" key="3">
    <source>
        <dbReference type="ARBA" id="ARBA00011245"/>
    </source>
</evidence>
<dbReference type="EMBL" id="DQWS01000204">
    <property type="protein sequence ID" value="HDD53501.1"/>
    <property type="molecule type" value="Genomic_DNA"/>
</dbReference>
<dbReference type="InterPro" id="IPR001278">
    <property type="entry name" value="Arg-tRNA-ligase"/>
</dbReference>
<evidence type="ECO:0000256" key="14">
    <source>
        <dbReference type="RuleBase" id="RU363038"/>
    </source>
</evidence>
<dbReference type="GO" id="GO:0005524">
    <property type="term" value="F:ATP binding"/>
    <property type="evidence" value="ECO:0007669"/>
    <property type="project" value="UniProtKB-KW"/>
</dbReference>
<reference evidence="17" key="1">
    <citation type="journal article" date="2020" name="mSystems">
        <title>Genome- and Community-Level Interaction Insights into Carbon Utilization and Element Cycling Functions of Hydrothermarchaeota in Hydrothermal Sediment.</title>
        <authorList>
            <person name="Zhou Z."/>
            <person name="Liu Y."/>
            <person name="Xu W."/>
            <person name="Pan J."/>
            <person name="Luo Z.H."/>
            <person name="Li M."/>
        </authorList>
    </citation>
    <scope>NUCLEOTIDE SEQUENCE [LARGE SCALE GENOMIC DNA]</scope>
    <source>
        <strain evidence="17">HyVt-115</strain>
    </source>
</reference>
<evidence type="ECO:0000256" key="5">
    <source>
        <dbReference type="ARBA" id="ARBA00020262"/>
    </source>
</evidence>
<dbReference type="SUPFAM" id="SSF55190">
    <property type="entry name" value="Arginyl-tRNA synthetase (ArgRS), N-terminal 'additional' domain"/>
    <property type="match status" value="1"/>
</dbReference>
<evidence type="ECO:0000256" key="1">
    <source>
        <dbReference type="ARBA" id="ARBA00004496"/>
    </source>
</evidence>
<dbReference type="NCBIfam" id="TIGR00456">
    <property type="entry name" value="argS"/>
    <property type="match status" value="1"/>
</dbReference>
<evidence type="ECO:0000256" key="6">
    <source>
        <dbReference type="ARBA" id="ARBA00022490"/>
    </source>
</evidence>
<dbReference type="FunFam" id="3.40.50.620:FF:000062">
    <property type="entry name" value="Arginine--tRNA ligase"/>
    <property type="match status" value="1"/>
</dbReference>
<comment type="subcellular location">
    <subcellularLocation>
        <location evidence="1">Cytoplasm</location>
    </subcellularLocation>
</comment>
<dbReference type="Gene3D" id="1.10.730.10">
    <property type="entry name" value="Isoleucyl-tRNA Synthetase, Domain 1"/>
    <property type="match status" value="1"/>
</dbReference>
<dbReference type="GO" id="GO:0006420">
    <property type="term" value="P:arginyl-tRNA aminoacylation"/>
    <property type="evidence" value="ECO:0007669"/>
    <property type="project" value="UniProtKB-UniRule"/>
</dbReference>
<dbReference type="GO" id="GO:0004814">
    <property type="term" value="F:arginine-tRNA ligase activity"/>
    <property type="evidence" value="ECO:0007669"/>
    <property type="project" value="UniProtKB-UniRule"/>
</dbReference>
<dbReference type="InterPro" id="IPR035684">
    <property type="entry name" value="ArgRS_core"/>
</dbReference>
<dbReference type="InterPro" id="IPR009080">
    <property type="entry name" value="tRNAsynth_Ia_anticodon-bd"/>
</dbReference>
<dbReference type="PANTHER" id="PTHR11956:SF5">
    <property type="entry name" value="ARGININE--TRNA LIGASE, CYTOPLASMIC"/>
    <property type="match status" value="1"/>
</dbReference>
<name>A0A7C0U773_9BACT</name>
<evidence type="ECO:0000256" key="12">
    <source>
        <dbReference type="ARBA" id="ARBA00049339"/>
    </source>
</evidence>
<dbReference type="Pfam" id="PF05746">
    <property type="entry name" value="DALR_1"/>
    <property type="match status" value="1"/>
</dbReference>
<dbReference type="SUPFAM" id="SSF47323">
    <property type="entry name" value="Anticodon-binding domain of a subclass of class I aminoacyl-tRNA synthetases"/>
    <property type="match status" value="1"/>
</dbReference>
<dbReference type="Gene3D" id="3.40.50.620">
    <property type="entry name" value="HUPs"/>
    <property type="match status" value="1"/>
</dbReference>
<evidence type="ECO:0000256" key="9">
    <source>
        <dbReference type="ARBA" id="ARBA00022840"/>
    </source>
</evidence>
<feature type="domain" description="Arginyl tRNA synthetase N-terminal" evidence="16">
    <location>
        <begin position="15"/>
        <end position="98"/>
    </location>
</feature>
<keyword evidence="10 14" id="KW-0648">Protein biosynthesis</keyword>
<sequence length="530" mass="60405">MPLFNGDREAKCRGDALKMEVERMVREALTRLSLESRVQVDYPRDPRFGDYTTNVAMVMAKRLKANPRELAQRIARALDHPMVEKVEVAGPGFINLFMKRKWWFSAFSRVLEKEGDFGCLDLGEGRRVQVEFVSANPTGPLHIGHGRGAAVGDSLARILEKAGYEVEREYYVNDAGRQIRILGESIWARCMELRGREVEFPKEGYRGEYVVDLAQKALEEMPQVFELSKEEAVERLAYWGAGEILEEIKGDLGAFGVTFDSWFSERTLYERELVSKALDRLKERGFIYEEEGALWFASRRLGDDKDRVVVRANGEPTYLASDIAYHALKAERGFDLLVDVWGADHHGYVPRIRAALEALGYDPQMLQVLLIQMVSLVKGGEKVSMSTRQGEFVPLAELVDEVGKDAVRFIFLTRKCDAHLDFDVDLAKSRTEENPVFYVQYAHARISSIFRTAHERSISLPDSFPDVDLAPLELVEEMGLIKKVLRFPDLIEGMARSLEPHRLTYYLQELAAAFHSYYNHHRVLVEDGAL</sequence>
<accession>A0A7C0U773</accession>
<dbReference type="HAMAP" id="MF_00123">
    <property type="entry name" value="Arg_tRNA_synth"/>
    <property type="match status" value="1"/>
</dbReference>
<evidence type="ECO:0000256" key="13">
    <source>
        <dbReference type="NCBIfam" id="TIGR00456"/>
    </source>
</evidence>
<keyword evidence="11 14" id="KW-0030">Aminoacyl-tRNA synthetase</keyword>
<comment type="caution">
    <text evidence="17">The sequence shown here is derived from an EMBL/GenBank/DDBJ whole genome shotgun (WGS) entry which is preliminary data.</text>
</comment>
<comment type="catalytic activity">
    <reaction evidence="12">
        <text>tRNA(Arg) + L-arginine + ATP = L-arginyl-tRNA(Arg) + AMP + diphosphate</text>
        <dbReference type="Rhea" id="RHEA:20301"/>
        <dbReference type="Rhea" id="RHEA-COMP:9658"/>
        <dbReference type="Rhea" id="RHEA-COMP:9673"/>
        <dbReference type="ChEBI" id="CHEBI:30616"/>
        <dbReference type="ChEBI" id="CHEBI:32682"/>
        <dbReference type="ChEBI" id="CHEBI:33019"/>
        <dbReference type="ChEBI" id="CHEBI:78442"/>
        <dbReference type="ChEBI" id="CHEBI:78513"/>
        <dbReference type="ChEBI" id="CHEBI:456215"/>
        <dbReference type="EC" id="6.1.1.19"/>
    </reaction>
</comment>
<evidence type="ECO:0000256" key="2">
    <source>
        <dbReference type="ARBA" id="ARBA00005594"/>
    </source>
</evidence>
<dbReference type="SMART" id="SM00836">
    <property type="entry name" value="DALR_1"/>
    <property type="match status" value="1"/>
</dbReference>
<evidence type="ECO:0000313" key="17">
    <source>
        <dbReference type="EMBL" id="HDD53501.1"/>
    </source>
</evidence>
<dbReference type="Pfam" id="PF03485">
    <property type="entry name" value="Arg_tRNA_synt_N"/>
    <property type="match status" value="1"/>
</dbReference>
<dbReference type="SUPFAM" id="SSF52374">
    <property type="entry name" value="Nucleotidylyl transferase"/>
    <property type="match status" value="1"/>
</dbReference>
<dbReference type="SMART" id="SM01016">
    <property type="entry name" value="Arg_tRNA_synt_N"/>
    <property type="match status" value="1"/>
</dbReference>
<dbReference type="CDD" id="cd00671">
    <property type="entry name" value="ArgRS_core"/>
    <property type="match status" value="1"/>
</dbReference>
<dbReference type="InterPro" id="IPR008909">
    <property type="entry name" value="DALR_anticod-bd"/>
</dbReference>
<evidence type="ECO:0000256" key="4">
    <source>
        <dbReference type="ARBA" id="ARBA00012837"/>
    </source>
</evidence>
<dbReference type="AlphaFoldDB" id="A0A7C0U773"/>
<evidence type="ECO:0000256" key="10">
    <source>
        <dbReference type="ARBA" id="ARBA00022917"/>
    </source>
</evidence>
<dbReference type="InterPro" id="IPR005148">
    <property type="entry name" value="Arg-tRNA-synth_N"/>
</dbReference>
<feature type="domain" description="DALR anticodon binding" evidence="15">
    <location>
        <begin position="439"/>
        <end position="527"/>
    </location>
</feature>
<feature type="non-terminal residue" evidence="17">
    <location>
        <position position="530"/>
    </location>
</feature>
<dbReference type="EC" id="6.1.1.19" evidence="4 13"/>
<dbReference type="InterPro" id="IPR014729">
    <property type="entry name" value="Rossmann-like_a/b/a_fold"/>
</dbReference>
<evidence type="ECO:0000259" key="15">
    <source>
        <dbReference type="SMART" id="SM00836"/>
    </source>
</evidence>
<comment type="subunit">
    <text evidence="3">Monomer.</text>
</comment>
<evidence type="ECO:0000256" key="8">
    <source>
        <dbReference type="ARBA" id="ARBA00022741"/>
    </source>
</evidence>
<dbReference type="PROSITE" id="PS00178">
    <property type="entry name" value="AA_TRNA_LIGASE_I"/>
    <property type="match status" value="1"/>
</dbReference>
<gene>
    <name evidence="17" type="ORF">ENF32_05480</name>
</gene>
<dbReference type="Gene3D" id="3.30.1360.70">
    <property type="entry name" value="Arginyl tRNA synthetase N-terminal domain"/>
    <property type="match status" value="1"/>
</dbReference>